<gene>
    <name evidence="1" type="ORF">MM171A00153_0004</name>
    <name evidence="2" type="ORF">MM171B00165_0062</name>
</gene>
<name>A0A6M3M5H9_9ZZZZ</name>
<proteinExistence type="predicted"/>
<organism evidence="1">
    <name type="scientific">viral metagenome</name>
    <dbReference type="NCBI Taxonomy" id="1070528"/>
    <lineage>
        <taxon>unclassified sequences</taxon>
        <taxon>metagenomes</taxon>
        <taxon>organismal metagenomes</taxon>
    </lineage>
</organism>
<reference evidence="1" key="1">
    <citation type="submission" date="2020-03" db="EMBL/GenBank/DDBJ databases">
        <title>The deep terrestrial virosphere.</title>
        <authorList>
            <person name="Holmfeldt K."/>
            <person name="Nilsson E."/>
            <person name="Simone D."/>
            <person name="Lopez-Fernandez M."/>
            <person name="Wu X."/>
            <person name="de Brujin I."/>
            <person name="Lundin D."/>
            <person name="Andersson A."/>
            <person name="Bertilsson S."/>
            <person name="Dopson M."/>
        </authorList>
    </citation>
    <scope>NUCLEOTIDE SEQUENCE</scope>
    <source>
        <strain evidence="1">MM171A00153</strain>
        <strain evidence="2">MM171B00165</strain>
    </source>
</reference>
<dbReference type="EMBL" id="MT143891">
    <property type="protein sequence ID" value="QJB04886.1"/>
    <property type="molecule type" value="Genomic_DNA"/>
</dbReference>
<protein>
    <submittedName>
        <fullName evidence="1">Uncharacterized protein</fullName>
    </submittedName>
</protein>
<dbReference type="EMBL" id="MT143704">
    <property type="protein sequence ID" value="QJB00985.1"/>
    <property type="molecule type" value="Genomic_DNA"/>
</dbReference>
<sequence length="101" mass="11471">MAIIKRTRIIGTRQVIYDAWEPSRGHSTITHADEHGWLGRIGSRRLPPDLAALRPYSQERREAVAAWHESQYQEAYSLILAEYPAAADGYRSMGDISCVEE</sequence>
<evidence type="ECO:0000313" key="2">
    <source>
        <dbReference type="EMBL" id="QJB04886.1"/>
    </source>
</evidence>
<dbReference type="AlphaFoldDB" id="A0A6M3M5H9"/>
<evidence type="ECO:0000313" key="1">
    <source>
        <dbReference type="EMBL" id="QJB00985.1"/>
    </source>
</evidence>
<accession>A0A6M3M5H9</accession>